<dbReference type="AlphaFoldDB" id="A0A6J1DX83"/>
<dbReference type="GO" id="GO:0017148">
    <property type="term" value="P:negative regulation of translation"/>
    <property type="evidence" value="ECO:0007669"/>
    <property type="project" value="UniProtKB-KW"/>
</dbReference>
<keyword evidence="1" id="KW-0652">Protein synthesis inhibitor</keyword>
<keyword evidence="1" id="KW-0611">Plant defense</keyword>
<comment type="catalytic activity">
    <reaction evidence="1">
        <text>Endohydrolysis of the N-glycosidic bond at one specific adenosine on the 28S rRNA.</text>
        <dbReference type="EC" id="3.2.2.22"/>
    </reaction>
</comment>
<proteinExistence type="inferred from homology"/>
<dbReference type="InterPro" id="IPR001574">
    <property type="entry name" value="Ribosome_inactivat_prot"/>
</dbReference>
<keyword evidence="1" id="KW-0800">Toxin</keyword>
<dbReference type="OrthoDB" id="1704365at2759"/>
<dbReference type="Gene3D" id="3.40.420.10">
    <property type="entry name" value="Ricin (A subunit), domain 1"/>
    <property type="match status" value="1"/>
</dbReference>
<keyword evidence="2" id="KW-1185">Reference proteome</keyword>
<dbReference type="RefSeq" id="XP_022158442.1">
    <property type="nucleotide sequence ID" value="XM_022302750.1"/>
</dbReference>
<protein>
    <recommendedName>
        <fullName evidence="1">rRNA N-glycosylase</fullName>
        <ecNumber evidence="1">3.2.2.22</ecNumber>
    </recommendedName>
</protein>
<evidence type="ECO:0000313" key="3">
    <source>
        <dbReference type="RefSeq" id="XP_022158442.1"/>
    </source>
</evidence>
<sequence length="223" mass="24904">MEISLTNSNGVTVRLAIDVMNVYVLGYYTPHPNCSGSYFFKDPVAERAKKYVFNSSHPKTTLQFDGSYRGLENNGASRKSQILGLPALSKLVQALYEYKCPNSNYNNTHVARAFMVAIQAISEAARFQKIADAVPNDRKPTREALKLENNWSKLSKAVLNADPTTKEFKSNLTLVDANDKDVNVSNANSPYVKGNLHLLLKPKDRQAPSQLLHSRHDQNYATI</sequence>
<dbReference type="KEGG" id="mcha:111024930"/>
<evidence type="ECO:0000256" key="1">
    <source>
        <dbReference type="RuleBase" id="RU004915"/>
    </source>
</evidence>
<dbReference type="InterPro" id="IPR016138">
    <property type="entry name" value="Ribosome_inactivat_prot_sub1"/>
</dbReference>
<comment type="similarity">
    <text evidence="1">Belongs to the ribosome-inactivating protein family.</text>
</comment>
<dbReference type="PANTHER" id="PTHR33453:SF34">
    <property type="entry name" value="RIBOSOME-INACTIVATING PROTEIN"/>
    <property type="match status" value="1"/>
</dbReference>
<dbReference type="PANTHER" id="PTHR33453">
    <property type="match status" value="1"/>
</dbReference>
<dbReference type="Pfam" id="PF00161">
    <property type="entry name" value="RIP"/>
    <property type="match status" value="1"/>
</dbReference>
<dbReference type="GeneID" id="111024930"/>
<dbReference type="GO" id="GO:0030598">
    <property type="term" value="F:rRNA N-glycosylase activity"/>
    <property type="evidence" value="ECO:0007669"/>
    <property type="project" value="UniProtKB-EC"/>
</dbReference>
<evidence type="ECO:0000313" key="2">
    <source>
        <dbReference type="Proteomes" id="UP000504603"/>
    </source>
</evidence>
<reference evidence="3" key="1">
    <citation type="submission" date="2025-08" db="UniProtKB">
        <authorList>
            <consortium name="RefSeq"/>
        </authorList>
    </citation>
    <scope>IDENTIFICATION</scope>
    <source>
        <strain evidence="3">OHB3-1</strain>
    </source>
</reference>
<dbReference type="GO" id="GO:0006952">
    <property type="term" value="P:defense response"/>
    <property type="evidence" value="ECO:0007669"/>
    <property type="project" value="UniProtKB-KW"/>
</dbReference>
<gene>
    <name evidence="3" type="primary">LOC111024930</name>
</gene>
<dbReference type="InterPro" id="IPR036041">
    <property type="entry name" value="Ribosome-inact_prot_sf"/>
</dbReference>
<keyword evidence="1" id="KW-0378">Hydrolase</keyword>
<dbReference type="InterPro" id="IPR017989">
    <property type="entry name" value="Ribosome_inactivat_1/2"/>
</dbReference>
<organism evidence="2 3">
    <name type="scientific">Momordica charantia</name>
    <name type="common">Bitter gourd</name>
    <name type="synonym">Balsam pear</name>
    <dbReference type="NCBI Taxonomy" id="3673"/>
    <lineage>
        <taxon>Eukaryota</taxon>
        <taxon>Viridiplantae</taxon>
        <taxon>Streptophyta</taxon>
        <taxon>Embryophyta</taxon>
        <taxon>Tracheophyta</taxon>
        <taxon>Spermatophyta</taxon>
        <taxon>Magnoliopsida</taxon>
        <taxon>eudicotyledons</taxon>
        <taxon>Gunneridae</taxon>
        <taxon>Pentapetalae</taxon>
        <taxon>rosids</taxon>
        <taxon>fabids</taxon>
        <taxon>Cucurbitales</taxon>
        <taxon>Cucurbitaceae</taxon>
        <taxon>Momordiceae</taxon>
        <taxon>Momordica</taxon>
    </lineage>
</organism>
<dbReference type="PRINTS" id="PR00396">
    <property type="entry name" value="SHIGARICIN"/>
</dbReference>
<dbReference type="InterPro" id="IPR016139">
    <property type="entry name" value="Ribosome_inactivat_prot_sub2"/>
</dbReference>
<dbReference type="Proteomes" id="UP000504603">
    <property type="component" value="Unplaced"/>
</dbReference>
<dbReference type="GO" id="GO:0090729">
    <property type="term" value="F:toxin activity"/>
    <property type="evidence" value="ECO:0007669"/>
    <property type="project" value="UniProtKB-KW"/>
</dbReference>
<dbReference type="EC" id="3.2.2.22" evidence="1"/>
<accession>A0A6J1DX83</accession>
<name>A0A6J1DX83_MOMCH</name>
<dbReference type="Gene3D" id="4.10.470.10">
    <property type="entry name" value="Ricin (A Subunit), domain 2"/>
    <property type="match status" value="1"/>
</dbReference>
<dbReference type="SUPFAM" id="SSF56371">
    <property type="entry name" value="Ribosome inactivating proteins (RIP)"/>
    <property type="match status" value="1"/>
</dbReference>